<dbReference type="OrthoDB" id="2130629at2759"/>
<dbReference type="InterPro" id="IPR036259">
    <property type="entry name" value="MFS_trans_sf"/>
</dbReference>
<feature type="transmembrane region" description="Helical" evidence="5">
    <location>
        <begin position="285"/>
        <end position="304"/>
    </location>
</feature>
<feature type="transmembrane region" description="Helical" evidence="5">
    <location>
        <begin position="417"/>
        <end position="442"/>
    </location>
</feature>
<feature type="transmembrane region" description="Helical" evidence="5">
    <location>
        <begin position="391"/>
        <end position="411"/>
    </location>
</feature>
<reference evidence="7" key="1">
    <citation type="journal article" date="2021" name="Nat. Commun.">
        <title>Genetic determinants of endophytism in the Arabidopsis root mycobiome.</title>
        <authorList>
            <person name="Mesny F."/>
            <person name="Miyauchi S."/>
            <person name="Thiergart T."/>
            <person name="Pickel B."/>
            <person name="Atanasova L."/>
            <person name="Karlsson M."/>
            <person name="Huettel B."/>
            <person name="Barry K.W."/>
            <person name="Haridas S."/>
            <person name="Chen C."/>
            <person name="Bauer D."/>
            <person name="Andreopoulos W."/>
            <person name="Pangilinan J."/>
            <person name="LaButti K."/>
            <person name="Riley R."/>
            <person name="Lipzen A."/>
            <person name="Clum A."/>
            <person name="Drula E."/>
            <person name="Henrissat B."/>
            <person name="Kohler A."/>
            <person name="Grigoriev I.V."/>
            <person name="Martin F.M."/>
            <person name="Hacquard S."/>
        </authorList>
    </citation>
    <scope>NUCLEOTIDE SEQUENCE</scope>
    <source>
        <strain evidence="7">MPI-SDFR-AT-0117</strain>
    </source>
</reference>
<dbReference type="GO" id="GO:0016020">
    <property type="term" value="C:membrane"/>
    <property type="evidence" value="ECO:0007669"/>
    <property type="project" value="UniProtKB-SubCell"/>
</dbReference>
<dbReference type="PANTHER" id="PTHR42718">
    <property type="entry name" value="MAJOR FACILITATOR SUPERFAMILY MULTIDRUG TRANSPORTER MFSC"/>
    <property type="match status" value="1"/>
</dbReference>
<accession>A0A9P9A4I2</accession>
<evidence type="ECO:0000259" key="6">
    <source>
        <dbReference type="PROSITE" id="PS50850"/>
    </source>
</evidence>
<dbReference type="Pfam" id="PF07690">
    <property type="entry name" value="MFS_1"/>
    <property type="match status" value="1"/>
</dbReference>
<keyword evidence="4 5" id="KW-0472">Membrane</keyword>
<feature type="transmembrane region" description="Helical" evidence="5">
    <location>
        <begin position="60"/>
        <end position="80"/>
    </location>
</feature>
<dbReference type="SUPFAM" id="SSF103473">
    <property type="entry name" value="MFS general substrate transporter"/>
    <property type="match status" value="1"/>
</dbReference>
<feature type="transmembrane region" description="Helical" evidence="5">
    <location>
        <begin position="126"/>
        <end position="143"/>
    </location>
</feature>
<evidence type="ECO:0000256" key="3">
    <source>
        <dbReference type="ARBA" id="ARBA00022989"/>
    </source>
</evidence>
<feature type="transmembrane region" description="Helical" evidence="5">
    <location>
        <begin position="364"/>
        <end position="384"/>
    </location>
</feature>
<dbReference type="GO" id="GO:0022857">
    <property type="term" value="F:transmembrane transporter activity"/>
    <property type="evidence" value="ECO:0007669"/>
    <property type="project" value="InterPro"/>
</dbReference>
<feature type="transmembrane region" description="Helical" evidence="5">
    <location>
        <begin position="324"/>
        <end position="344"/>
    </location>
</feature>
<dbReference type="PANTHER" id="PTHR42718:SF27">
    <property type="entry name" value="TRANSPORTER, PUTATIVE-RELATED"/>
    <property type="match status" value="1"/>
</dbReference>
<dbReference type="InterPro" id="IPR011701">
    <property type="entry name" value="MFS"/>
</dbReference>
<evidence type="ECO:0000313" key="8">
    <source>
        <dbReference type="Proteomes" id="UP000770015"/>
    </source>
</evidence>
<comment type="subcellular location">
    <subcellularLocation>
        <location evidence="1">Membrane</location>
        <topology evidence="1">Multi-pass membrane protein</topology>
    </subcellularLocation>
</comment>
<dbReference type="PROSITE" id="PS50850">
    <property type="entry name" value="MFS"/>
    <property type="match status" value="1"/>
</dbReference>
<evidence type="ECO:0000256" key="5">
    <source>
        <dbReference type="SAM" id="Phobius"/>
    </source>
</evidence>
<name>A0A9P9A4I2_9PEZI</name>
<comment type="caution">
    <text evidence="7">The sequence shown here is derived from an EMBL/GenBank/DDBJ whole genome shotgun (WGS) entry which is preliminary data.</text>
</comment>
<feature type="transmembrane region" description="Helical" evidence="5">
    <location>
        <begin position="182"/>
        <end position="203"/>
    </location>
</feature>
<gene>
    <name evidence="7" type="ORF">F5X68DRAFT_279009</name>
</gene>
<dbReference type="Gene3D" id="1.20.1720.10">
    <property type="entry name" value="Multidrug resistance protein D"/>
    <property type="match status" value="1"/>
</dbReference>
<feature type="transmembrane region" description="Helical" evidence="5">
    <location>
        <begin position="253"/>
        <end position="273"/>
    </location>
</feature>
<feature type="transmembrane region" description="Helical" evidence="5">
    <location>
        <begin position="149"/>
        <end position="170"/>
    </location>
</feature>
<dbReference type="EMBL" id="JAGSXJ010000031">
    <property type="protein sequence ID" value="KAH6669696.1"/>
    <property type="molecule type" value="Genomic_DNA"/>
</dbReference>
<feature type="domain" description="Major facilitator superfamily (MFS) profile" evidence="6">
    <location>
        <begin position="58"/>
        <end position="524"/>
    </location>
</feature>
<sequence length="531" mass="56062">MATQTETIVLEPIPAKSGQTSEYEMPLGASSQAADFELLTRGDEYVAQTPSLLRKITVPLILAGINFASSCSNGLVVIGLPRITQDLNLPASLAFWPASVNSLATASTILLAGSVADVIGPRSVDLVGNILSGAMMLGAGFVQTGEQLVVMRAFQGVGLALHFSSSVALVTKTMPRGRGRNLGFACLGLSQPLGFCFGLVIGGVLTDSIGWRAGWYLYGGITLLLNAIGFWSLPKSAPLGSLRSVIHSLKTQIDWVGAFLGSAFLALLCYFLASISADVDKAKQPGSIVVLCLGVIMLPLFIAWGHRQVKAGKPAMIPNSFWRIGAFSSICITVATSFGVVNSLELFASLFFQEIQGLTALQAAIRIIPSLVVGVLTNAVIGMFVHKIPAVWIIVVTAAVSSIAPLLMAVIQPSWPYWTNAFIAQLLMPINANALFTVGMIVITDIFPEDKQSLAGAVFNTAGQFGTAFGYSIMQVISALVSQGKADMKPSQALMEGYRAAFWAMFAMTLSAAIISAFGLRKTGKIGGKQD</sequence>
<dbReference type="AlphaFoldDB" id="A0A9P9A4I2"/>
<evidence type="ECO:0000256" key="2">
    <source>
        <dbReference type="ARBA" id="ARBA00022692"/>
    </source>
</evidence>
<proteinExistence type="predicted"/>
<keyword evidence="2 5" id="KW-0812">Transmembrane</keyword>
<dbReference type="Gene3D" id="1.20.1250.20">
    <property type="entry name" value="MFS general substrate transporter like domains"/>
    <property type="match status" value="1"/>
</dbReference>
<feature type="transmembrane region" description="Helical" evidence="5">
    <location>
        <begin position="500"/>
        <end position="520"/>
    </location>
</feature>
<feature type="transmembrane region" description="Helical" evidence="5">
    <location>
        <begin position="215"/>
        <end position="233"/>
    </location>
</feature>
<feature type="transmembrane region" description="Helical" evidence="5">
    <location>
        <begin position="454"/>
        <end position="480"/>
    </location>
</feature>
<organism evidence="7 8">
    <name type="scientific">Plectosphaerella plurivora</name>
    <dbReference type="NCBI Taxonomy" id="936078"/>
    <lineage>
        <taxon>Eukaryota</taxon>
        <taxon>Fungi</taxon>
        <taxon>Dikarya</taxon>
        <taxon>Ascomycota</taxon>
        <taxon>Pezizomycotina</taxon>
        <taxon>Sordariomycetes</taxon>
        <taxon>Hypocreomycetidae</taxon>
        <taxon>Glomerellales</taxon>
        <taxon>Plectosphaerellaceae</taxon>
        <taxon>Plectosphaerella</taxon>
    </lineage>
</organism>
<feature type="transmembrane region" description="Helical" evidence="5">
    <location>
        <begin position="100"/>
        <end position="119"/>
    </location>
</feature>
<dbReference type="InterPro" id="IPR020846">
    <property type="entry name" value="MFS_dom"/>
</dbReference>
<dbReference type="Proteomes" id="UP000770015">
    <property type="component" value="Unassembled WGS sequence"/>
</dbReference>
<protein>
    <submittedName>
        <fullName evidence="7">Major facilitator superfamily domain-containing protein</fullName>
    </submittedName>
</protein>
<evidence type="ECO:0000256" key="1">
    <source>
        <dbReference type="ARBA" id="ARBA00004141"/>
    </source>
</evidence>
<evidence type="ECO:0000313" key="7">
    <source>
        <dbReference type="EMBL" id="KAH6669696.1"/>
    </source>
</evidence>
<evidence type="ECO:0000256" key="4">
    <source>
        <dbReference type="ARBA" id="ARBA00023136"/>
    </source>
</evidence>
<keyword evidence="8" id="KW-1185">Reference proteome</keyword>
<keyword evidence="3 5" id="KW-1133">Transmembrane helix</keyword>